<dbReference type="InterPro" id="IPR028098">
    <property type="entry name" value="Glyco_trans_4-like_N"/>
</dbReference>
<keyword evidence="2" id="KW-0808">Transferase</keyword>
<evidence type="ECO:0000256" key="2">
    <source>
        <dbReference type="ARBA" id="ARBA00022679"/>
    </source>
</evidence>
<feature type="domain" description="Glycosyltransferase subfamily 4-like N-terminal" evidence="3">
    <location>
        <begin position="60"/>
        <end position="196"/>
    </location>
</feature>
<dbReference type="SUPFAM" id="SSF53756">
    <property type="entry name" value="UDP-Glycosyltransferase/glycogen phosphorylase"/>
    <property type="match status" value="1"/>
</dbReference>
<name>A0ABP7MNX6_9MICO</name>
<evidence type="ECO:0000256" key="1">
    <source>
        <dbReference type="ARBA" id="ARBA00022676"/>
    </source>
</evidence>
<evidence type="ECO:0000313" key="5">
    <source>
        <dbReference type="Proteomes" id="UP001501591"/>
    </source>
</evidence>
<keyword evidence="1" id="KW-0328">Glycosyltransferase</keyword>
<sequence length="409" mass="44805">MNADLHLEHTPERRGEHSVPHKPVILCISLSPIRRDARVLRQIGLLREYGDVVTVGFGPRPDGVSEHLEVPADLATLPQTVPGVIGLALRRFRSVELAAPAVAWARDALRGRRFDLVVANEARVLALASRVAGDAPVWADMHEWAPEERTHILSWRLLVAPFMTYLCRRYLPGSALVTTVGDSIATLYRKTFGVKARLMRNAGPYRPLEASRTEEGRIRLVHSGAAIHGRKLELMIEAMALLDERFTLDLYLVPGGDDGAYLAELRRLAAHDSRITFHAPVAPEALPSTLNAYDVGVFWIPPAHTNARLTLPNKFFDYVQARLLVAVGPSPEMEPLIAEHGLGVVSTGFSVKECARSLAALTTDQIVRAKAASDAAAAVLNFEHEKERMRPQLGALIEGSSPTPNGATR</sequence>
<evidence type="ECO:0000259" key="3">
    <source>
        <dbReference type="Pfam" id="PF13439"/>
    </source>
</evidence>
<dbReference type="Proteomes" id="UP001501591">
    <property type="component" value="Unassembled WGS sequence"/>
</dbReference>
<comment type="caution">
    <text evidence="4">The sequence shown here is derived from an EMBL/GenBank/DDBJ whole genome shotgun (WGS) entry which is preliminary data.</text>
</comment>
<gene>
    <name evidence="4" type="ORF">GCM10022383_02880</name>
</gene>
<dbReference type="Gene3D" id="3.40.50.2000">
    <property type="entry name" value="Glycogen Phosphorylase B"/>
    <property type="match status" value="2"/>
</dbReference>
<accession>A0ABP7MNX6</accession>
<organism evidence="4 5">
    <name type="scientific">Microbacterium soli</name>
    <dbReference type="NCBI Taxonomy" id="446075"/>
    <lineage>
        <taxon>Bacteria</taxon>
        <taxon>Bacillati</taxon>
        <taxon>Actinomycetota</taxon>
        <taxon>Actinomycetes</taxon>
        <taxon>Micrococcales</taxon>
        <taxon>Microbacteriaceae</taxon>
        <taxon>Microbacterium</taxon>
    </lineage>
</organism>
<dbReference type="EMBL" id="BAABCP010000001">
    <property type="protein sequence ID" value="GAA3927244.1"/>
    <property type="molecule type" value="Genomic_DNA"/>
</dbReference>
<reference evidence="5" key="1">
    <citation type="journal article" date="2019" name="Int. J. Syst. Evol. Microbiol.">
        <title>The Global Catalogue of Microorganisms (GCM) 10K type strain sequencing project: providing services to taxonomists for standard genome sequencing and annotation.</title>
        <authorList>
            <consortium name="The Broad Institute Genomics Platform"/>
            <consortium name="The Broad Institute Genome Sequencing Center for Infectious Disease"/>
            <person name="Wu L."/>
            <person name="Ma J."/>
        </authorList>
    </citation>
    <scope>NUCLEOTIDE SEQUENCE [LARGE SCALE GENOMIC DNA]</scope>
    <source>
        <strain evidence="5">JCM 17024</strain>
    </source>
</reference>
<evidence type="ECO:0000313" key="4">
    <source>
        <dbReference type="EMBL" id="GAA3927244.1"/>
    </source>
</evidence>
<protein>
    <submittedName>
        <fullName evidence="4">Glycosyltransferase family 4 protein</fullName>
    </submittedName>
</protein>
<proteinExistence type="predicted"/>
<keyword evidence="5" id="KW-1185">Reference proteome</keyword>
<dbReference type="Pfam" id="PF13439">
    <property type="entry name" value="Glyco_transf_4"/>
    <property type="match status" value="1"/>
</dbReference>